<name>A0ABY5VNC7_9FIRM</name>
<accession>A0ABY5VNC7</accession>
<organism evidence="3 4">
    <name type="scientific">Ruminococcus gauvreauii</name>
    <dbReference type="NCBI Taxonomy" id="438033"/>
    <lineage>
        <taxon>Bacteria</taxon>
        <taxon>Bacillati</taxon>
        <taxon>Bacillota</taxon>
        <taxon>Clostridia</taxon>
        <taxon>Eubacteriales</taxon>
        <taxon>Oscillospiraceae</taxon>
        <taxon>Ruminococcus</taxon>
    </lineage>
</organism>
<sequence>MLNVLWAAMILLGIAYGAATGRFPEVSEAALSSAKEAVTLAITMLGIMGLWSGIMEIATDAGILERMTRKMGPILSFLFPKIPKDHPARDHISTNMIANFLGLGWAATPAGLKAMEELANLDEDRRKGRIPGPVQSKGIASNEMCTFLIINISSLQLIPVNIIAYRSQYGSVNPTAIVGPAIAATLISTVVGVVFCKIMDRGRRT</sequence>
<feature type="transmembrane region" description="Helical" evidence="1">
    <location>
        <begin position="41"/>
        <end position="64"/>
    </location>
</feature>
<evidence type="ECO:0000313" key="4">
    <source>
        <dbReference type="Proteomes" id="UP001060164"/>
    </source>
</evidence>
<dbReference type="Pfam" id="PF07670">
    <property type="entry name" value="Gate"/>
    <property type="match status" value="1"/>
</dbReference>
<keyword evidence="4" id="KW-1185">Reference proteome</keyword>
<feature type="domain" description="Nucleoside transporter/FeoB GTPase Gate" evidence="2">
    <location>
        <begin position="42"/>
        <end position="160"/>
    </location>
</feature>
<proteinExistence type="predicted"/>
<keyword evidence="1" id="KW-0812">Transmembrane</keyword>
<keyword evidence="1" id="KW-1133">Transmembrane helix</keyword>
<dbReference type="EMBL" id="CP102290">
    <property type="protein sequence ID" value="UWP61388.1"/>
    <property type="molecule type" value="Genomic_DNA"/>
</dbReference>
<dbReference type="Proteomes" id="UP001060164">
    <property type="component" value="Chromosome"/>
</dbReference>
<feature type="transmembrane region" description="Helical" evidence="1">
    <location>
        <begin position="145"/>
        <end position="165"/>
    </location>
</feature>
<keyword evidence="1" id="KW-0472">Membrane</keyword>
<reference evidence="3" key="1">
    <citation type="journal article" date="2022" name="Cell">
        <title>Design, construction, and in vivo augmentation of a complex gut microbiome.</title>
        <authorList>
            <person name="Cheng A.G."/>
            <person name="Ho P.Y."/>
            <person name="Aranda-Diaz A."/>
            <person name="Jain S."/>
            <person name="Yu F.B."/>
            <person name="Meng X."/>
            <person name="Wang M."/>
            <person name="Iakiviak M."/>
            <person name="Nagashima K."/>
            <person name="Zhao A."/>
            <person name="Murugkar P."/>
            <person name="Patil A."/>
            <person name="Atabakhsh K."/>
            <person name="Weakley A."/>
            <person name="Yan J."/>
            <person name="Brumbaugh A.R."/>
            <person name="Higginbottom S."/>
            <person name="Dimas A."/>
            <person name="Shiver A.L."/>
            <person name="Deutschbauer A."/>
            <person name="Neff N."/>
            <person name="Sonnenburg J.L."/>
            <person name="Huang K.C."/>
            <person name="Fischbach M.A."/>
        </authorList>
    </citation>
    <scope>NUCLEOTIDE SEQUENCE</scope>
    <source>
        <strain evidence="3">DSM 19829</strain>
    </source>
</reference>
<evidence type="ECO:0000313" key="3">
    <source>
        <dbReference type="EMBL" id="UWP61388.1"/>
    </source>
</evidence>
<dbReference type="InterPro" id="IPR011642">
    <property type="entry name" value="Gate_dom"/>
</dbReference>
<evidence type="ECO:0000256" key="1">
    <source>
        <dbReference type="SAM" id="Phobius"/>
    </source>
</evidence>
<protein>
    <submittedName>
        <fullName evidence="3">Nucleoside recognition protein</fullName>
    </submittedName>
</protein>
<gene>
    <name evidence="3" type="ORF">NQ502_08565</name>
</gene>
<feature type="transmembrane region" description="Helical" evidence="1">
    <location>
        <begin position="177"/>
        <end position="196"/>
    </location>
</feature>
<evidence type="ECO:0000259" key="2">
    <source>
        <dbReference type="Pfam" id="PF07670"/>
    </source>
</evidence>